<keyword evidence="3" id="KW-1133">Transmembrane helix</keyword>
<dbReference type="InterPro" id="IPR051158">
    <property type="entry name" value="Metallophosphoesterase_sf"/>
</dbReference>
<dbReference type="InterPro" id="IPR004843">
    <property type="entry name" value="Calcineurin-like_PHP"/>
</dbReference>
<keyword evidence="2" id="KW-0378">Hydrolase</keyword>
<dbReference type="SUPFAM" id="SSF56300">
    <property type="entry name" value="Metallo-dependent phosphatases"/>
    <property type="match status" value="1"/>
</dbReference>
<evidence type="ECO:0000313" key="6">
    <source>
        <dbReference type="Proteomes" id="UP000076268"/>
    </source>
</evidence>
<feature type="transmembrane region" description="Helical" evidence="3">
    <location>
        <begin position="6"/>
        <end position="23"/>
    </location>
</feature>
<feature type="domain" description="Calcineurin-like phosphoesterase" evidence="4">
    <location>
        <begin position="160"/>
        <end position="332"/>
    </location>
</feature>
<dbReference type="PANTHER" id="PTHR31302">
    <property type="entry name" value="TRANSMEMBRANE PROTEIN WITH METALLOPHOSPHOESTERASE DOMAIN-RELATED"/>
    <property type="match status" value="1"/>
</dbReference>
<comment type="caution">
    <text evidence="5">The sequence shown here is derived from an EMBL/GenBank/DDBJ whole genome shotgun (WGS) entry which is preliminary data.</text>
</comment>
<name>A0A154BSX2_ANASB</name>
<dbReference type="Gene3D" id="3.60.21.10">
    <property type="match status" value="1"/>
</dbReference>
<proteinExistence type="predicted"/>
<dbReference type="Pfam" id="PF00149">
    <property type="entry name" value="Metallophos"/>
    <property type="match status" value="1"/>
</dbReference>
<feature type="transmembrane region" description="Helical" evidence="3">
    <location>
        <begin position="73"/>
        <end position="97"/>
    </location>
</feature>
<keyword evidence="1" id="KW-0479">Metal-binding</keyword>
<feature type="transmembrane region" description="Helical" evidence="3">
    <location>
        <begin position="118"/>
        <end position="137"/>
    </location>
</feature>
<keyword evidence="6" id="KW-1185">Reference proteome</keyword>
<dbReference type="RefSeq" id="WP_066242398.1">
    <property type="nucleotide sequence ID" value="NZ_LSGP01000017.1"/>
</dbReference>
<dbReference type="AlphaFoldDB" id="A0A154BSX2"/>
<reference evidence="5 6" key="1">
    <citation type="submission" date="2016-02" db="EMBL/GenBank/DDBJ databases">
        <title>Anaerosporomusa subterraneum gen. nov., sp. nov., a spore-forming obligate anaerobe isolated from saprolite.</title>
        <authorList>
            <person name="Choi J.K."/>
            <person name="Shah M."/>
            <person name="Yee N."/>
        </authorList>
    </citation>
    <scope>NUCLEOTIDE SEQUENCE [LARGE SCALE GENOMIC DNA]</scope>
    <source>
        <strain evidence="5 6">RU4</strain>
    </source>
</reference>
<keyword evidence="3" id="KW-0812">Transmembrane</keyword>
<evidence type="ECO:0000256" key="2">
    <source>
        <dbReference type="ARBA" id="ARBA00022801"/>
    </source>
</evidence>
<accession>A0A154BSX2</accession>
<dbReference type="GO" id="GO:0016020">
    <property type="term" value="C:membrane"/>
    <property type="evidence" value="ECO:0007669"/>
    <property type="project" value="GOC"/>
</dbReference>
<organism evidence="5 6">
    <name type="scientific">Anaerosporomusa subterranea</name>
    <dbReference type="NCBI Taxonomy" id="1794912"/>
    <lineage>
        <taxon>Bacteria</taxon>
        <taxon>Bacillati</taxon>
        <taxon>Bacillota</taxon>
        <taxon>Negativicutes</taxon>
        <taxon>Acetonemataceae</taxon>
        <taxon>Anaerosporomusa</taxon>
    </lineage>
</organism>
<dbReference type="GO" id="GO:0008758">
    <property type="term" value="F:UDP-2,3-diacylglucosamine hydrolase activity"/>
    <property type="evidence" value="ECO:0007669"/>
    <property type="project" value="TreeGrafter"/>
</dbReference>
<dbReference type="PANTHER" id="PTHR31302:SF31">
    <property type="entry name" value="PHOSPHODIESTERASE YAEI"/>
    <property type="match status" value="1"/>
</dbReference>
<dbReference type="EMBL" id="LSGP01000017">
    <property type="protein sequence ID" value="KYZ76618.1"/>
    <property type="molecule type" value="Genomic_DNA"/>
</dbReference>
<keyword evidence="3" id="KW-0472">Membrane</keyword>
<evidence type="ECO:0000256" key="1">
    <source>
        <dbReference type="ARBA" id="ARBA00022723"/>
    </source>
</evidence>
<sequence length="392" mass="43735">MRTQGWYLFQVATVVFLLSINYLADRLLRRLYSRYTGKPRILFWLLALLSVLVYALARTAVFREVGAGSILKYFMYGMVIWDIAIAGLLFSWPLCWIASRFVRREEQDPGRRAFIGQALGLGAAVSLSGAIGGVIAAESSVVVRRRTLSFTNLPPSLSGLRVVQISDSHLGLFFGLNRWEEILQLAQNEQPDLLLLTGDIVDDLELLTPALDKLAVMRPSIPCGIFACLGNHEYFRNVSIVRRAFASAGVPLLSNENRRLVKGNGEFYLLAADYPLTRNPGEREALCQEYAKLAASGVPKQDFAIFMAHHPDFINEGFRRNIPLTVAGHTHGAQFGWGERSLFEGAFSYTRGLYQQGSSYGFVSSGVGHWLPFRLNCPPEIVSFTLMRTTVE</sequence>
<feature type="transmembrane region" description="Helical" evidence="3">
    <location>
        <begin position="43"/>
        <end position="61"/>
    </location>
</feature>
<protein>
    <recommendedName>
        <fullName evidence="4">Calcineurin-like phosphoesterase domain-containing protein</fullName>
    </recommendedName>
</protein>
<gene>
    <name evidence="5" type="ORF">AXX12_09320</name>
</gene>
<dbReference type="InterPro" id="IPR029052">
    <property type="entry name" value="Metallo-depent_PP-like"/>
</dbReference>
<evidence type="ECO:0000313" key="5">
    <source>
        <dbReference type="EMBL" id="KYZ76618.1"/>
    </source>
</evidence>
<dbReference type="Proteomes" id="UP000076268">
    <property type="component" value="Unassembled WGS sequence"/>
</dbReference>
<evidence type="ECO:0000259" key="4">
    <source>
        <dbReference type="Pfam" id="PF00149"/>
    </source>
</evidence>
<evidence type="ECO:0000256" key="3">
    <source>
        <dbReference type="SAM" id="Phobius"/>
    </source>
</evidence>
<dbReference type="GO" id="GO:0046872">
    <property type="term" value="F:metal ion binding"/>
    <property type="evidence" value="ECO:0007669"/>
    <property type="project" value="UniProtKB-KW"/>
</dbReference>
<dbReference type="GO" id="GO:0009245">
    <property type="term" value="P:lipid A biosynthetic process"/>
    <property type="evidence" value="ECO:0007669"/>
    <property type="project" value="TreeGrafter"/>
</dbReference>
<dbReference type="STRING" id="1794912.AXX12_09320"/>